<name>A0A2K5ANQ9_9ARCH</name>
<accession>A0A2K5ANQ9</accession>
<keyword evidence="1" id="KW-1133">Transmembrane helix</keyword>
<feature type="transmembrane region" description="Helical" evidence="1">
    <location>
        <begin position="57"/>
        <end position="78"/>
    </location>
</feature>
<keyword evidence="3" id="KW-1185">Reference proteome</keyword>
<keyword evidence="1" id="KW-0472">Membrane</keyword>
<sequence>MSTQQISAGRIMRRARQNNVDPGVLMKGAWVSTMLALIIVLPLAGVILAVNSLTGNIAIAAVAGFAIHAVTLAFIGRISDALTAMLE</sequence>
<dbReference type="GeneID" id="41594178"/>
<reference evidence="3" key="1">
    <citation type="submission" date="2018-01" db="EMBL/GenBank/DDBJ databases">
        <authorList>
            <person name="Kerou L M."/>
        </authorList>
    </citation>
    <scope>NUCLEOTIDE SEQUENCE [LARGE SCALE GENOMIC DNA]</scope>
    <source>
        <strain evidence="3">SCU2</strain>
    </source>
</reference>
<evidence type="ECO:0000256" key="1">
    <source>
        <dbReference type="SAM" id="Phobius"/>
    </source>
</evidence>
<organism evidence="2 3">
    <name type="scientific">Candidatus Nitrosocaldus cavascurensis</name>
    <dbReference type="NCBI Taxonomy" id="2058097"/>
    <lineage>
        <taxon>Archaea</taxon>
        <taxon>Nitrososphaerota</taxon>
        <taxon>Nitrososphaeria</taxon>
        <taxon>Candidatus Nitrosocaldales</taxon>
        <taxon>Candidatus Nitrosocaldaceae</taxon>
        <taxon>Candidatus Nitrosocaldus</taxon>
    </lineage>
</organism>
<protein>
    <submittedName>
        <fullName evidence="2">Uncharacterized protein</fullName>
    </submittedName>
</protein>
<dbReference type="Proteomes" id="UP000236248">
    <property type="component" value="Chromosome NCAV"/>
</dbReference>
<dbReference type="RefSeq" id="WP_103286425.1">
    <property type="nucleotide sequence ID" value="NZ_LT981265.1"/>
</dbReference>
<keyword evidence="1" id="KW-0812">Transmembrane</keyword>
<proteinExistence type="predicted"/>
<evidence type="ECO:0000313" key="3">
    <source>
        <dbReference type="Proteomes" id="UP000236248"/>
    </source>
</evidence>
<dbReference type="KEGG" id="ncv:NCAV_0072"/>
<dbReference type="EMBL" id="LT981265">
    <property type="protein sequence ID" value="SPC33272.1"/>
    <property type="molecule type" value="Genomic_DNA"/>
</dbReference>
<evidence type="ECO:0000313" key="2">
    <source>
        <dbReference type="EMBL" id="SPC33272.1"/>
    </source>
</evidence>
<dbReference type="AlphaFoldDB" id="A0A2K5ANQ9"/>
<gene>
    <name evidence="2" type="ORF">NCAV_0072</name>
</gene>
<feature type="transmembrane region" description="Helical" evidence="1">
    <location>
        <begin position="29"/>
        <end position="50"/>
    </location>
</feature>